<dbReference type="PANTHER" id="PTHR43000">
    <property type="entry name" value="DTDP-D-GLUCOSE 4,6-DEHYDRATASE-RELATED"/>
    <property type="match status" value="1"/>
</dbReference>
<proteinExistence type="predicted"/>
<evidence type="ECO:0000313" key="2">
    <source>
        <dbReference type="EMBL" id="MBB5144789.1"/>
    </source>
</evidence>
<gene>
    <name evidence="2" type="ORF">HNQ38_002909</name>
</gene>
<dbReference type="SUPFAM" id="SSF51735">
    <property type="entry name" value="NAD(P)-binding Rossmann-fold domains"/>
    <property type="match status" value="1"/>
</dbReference>
<dbReference type="Pfam" id="PF16363">
    <property type="entry name" value="GDP_Man_Dehyd"/>
    <property type="match status" value="1"/>
</dbReference>
<dbReference type="Proteomes" id="UP000539075">
    <property type="component" value="Unassembled WGS sequence"/>
</dbReference>
<accession>A0A7W8C5I9</accession>
<dbReference type="Gene3D" id="3.90.25.10">
    <property type="entry name" value="UDP-galactose 4-epimerase, domain 1"/>
    <property type="match status" value="1"/>
</dbReference>
<evidence type="ECO:0000313" key="3">
    <source>
        <dbReference type="Proteomes" id="UP000539075"/>
    </source>
</evidence>
<dbReference type="Gene3D" id="3.40.50.720">
    <property type="entry name" value="NAD(P)-binding Rossmann-like Domain"/>
    <property type="match status" value="1"/>
</dbReference>
<keyword evidence="3" id="KW-1185">Reference proteome</keyword>
<dbReference type="AlphaFoldDB" id="A0A7W8C5I9"/>
<protein>
    <submittedName>
        <fullName evidence="2">Nucleoside-diphosphate-sugar epimerase</fullName>
    </submittedName>
</protein>
<organism evidence="2 3">
    <name type="scientific">Desulfovibrio intestinalis</name>
    <dbReference type="NCBI Taxonomy" id="58621"/>
    <lineage>
        <taxon>Bacteria</taxon>
        <taxon>Pseudomonadati</taxon>
        <taxon>Thermodesulfobacteriota</taxon>
        <taxon>Desulfovibrionia</taxon>
        <taxon>Desulfovibrionales</taxon>
        <taxon>Desulfovibrionaceae</taxon>
        <taxon>Desulfovibrio</taxon>
    </lineage>
</organism>
<reference evidence="2 3" key="1">
    <citation type="submission" date="2020-08" db="EMBL/GenBank/DDBJ databases">
        <title>Genomic Encyclopedia of Type Strains, Phase IV (KMG-IV): sequencing the most valuable type-strain genomes for metagenomic binning, comparative biology and taxonomic classification.</title>
        <authorList>
            <person name="Goeker M."/>
        </authorList>
    </citation>
    <scope>NUCLEOTIDE SEQUENCE [LARGE SCALE GENOMIC DNA]</scope>
    <source>
        <strain evidence="2 3">DSM 11275</strain>
    </source>
</reference>
<comment type="caution">
    <text evidence="2">The sequence shown here is derived from an EMBL/GenBank/DDBJ whole genome shotgun (WGS) entry which is preliminary data.</text>
</comment>
<dbReference type="EMBL" id="JACHGO010000012">
    <property type="protein sequence ID" value="MBB5144789.1"/>
    <property type="molecule type" value="Genomic_DNA"/>
</dbReference>
<dbReference type="InterPro" id="IPR036291">
    <property type="entry name" value="NAD(P)-bd_dom_sf"/>
</dbReference>
<evidence type="ECO:0000259" key="1">
    <source>
        <dbReference type="Pfam" id="PF16363"/>
    </source>
</evidence>
<dbReference type="InterPro" id="IPR016040">
    <property type="entry name" value="NAD(P)-bd_dom"/>
</dbReference>
<sequence>MSLAYALEQPVIRMGSLDPQRDMTFVRDTALGFIAAGTAPGVEGETINLGVGRTDSIGAIAHRILELMDSKKNIEQDAARLRPSKSEVMRLLSDNSKARDLLGWSPTVTLDEGLQETIEFVQRHLPLYKTATYAV</sequence>
<dbReference type="RefSeq" id="WP_246388169.1">
    <property type="nucleotide sequence ID" value="NZ_JACHGO010000012.1"/>
</dbReference>
<feature type="domain" description="NAD(P)-binding" evidence="1">
    <location>
        <begin position="8"/>
        <end position="117"/>
    </location>
</feature>
<name>A0A7W8C5I9_9BACT</name>